<evidence type="ECO:0000259" key="1">
    <source>
        <dbReference type="Pfam" id="PF00144"/>
    </source>
</evidence>
<dbReference type="RefSeq" id="WP_330109087.1">
    <property type="nucleotide sequence ID" value="NZ_JAZDQT010000003.1"/>
</dbReference>
<dbReference type="EC" id="3.-.-.-" evidence="2"/>
<dbReference type="Pfam" id="PF00144">
    <property type="entry name" value="Beta-lactamase"/>
    <property type="match status" value="1"/>
</dbReference>
<dbReference type="SUPFAM" id="SSF56601">
    <property type="entry name" value="beta-lactamase/transpeptidase-like"/>
    <property type="match status" value="1"/>
</dbReference>
<dbReference type="EMBL" id="JAZDQT010000003">
    <property type="protein sequence ID" value="MEE1946797.1"/>
    <property type="molecule type" value="Genomic_DNA"/>
</dbReference>
<feature type="domain" description="Beta-lactamase-related" evidence="1">
    <location>
        <begin position="97"/>
        <end position="376"/>
    </location>
</feature>
<dbReference type="PANTHER" id="PTHR43283">
    <property type="entry name" value="BETA-LACTAMASE-RELATED"/>
    <property type="match status" value="1"/>
</dbReference>
<dbReference type="PANTHER" id="PTHR43283:SF7">
    <property type="entry name" value="BETA-LACTAMASE-RELATED DOMAIN-CONTAINING PROTEIN"/>
    <property type="match status" value="1"/>
</dbReference>
<reference evidence="2 3" key="1">
    <citation type="submission" date="2024-01" db="EMBL/GenBank/DDBJ databases">
        <title>Pedobacter sp. nov., isolated from fresh soil.</title>
        <authorList>
            <person name="Le N.T.T."/>
        </authorList>
    </citation>
    <scope>NUCLEOTIDE SEQUENCE [LARGE SCALE GENOMIC DNA]</scope>
    <source>
        <strain evidence="2 3">KR3-3</strain>
    </source>
</reference>
<protein>
    <submittedName>
        <fullName evidence="2">Serine hydrolase</fullName>
        <ecNumber evidence="2">3.-.-.-</ecNumber>
    </submittedName>
</protein>
<evidence type="ECO:0000313" key="2">
    <source>
        <dbReference type="EMBL" id="MEE1946797.1"/>
    </source>
</evidence>
<dbReference type="Proteomes" id="UP001336835">
    <property type="component" value="Unassembled WGS sequence"/>
</dbReference>
<keyword evidence="3" id="KW-1185">Reference proteome</keyword>
<proteinExistence type="predicted"/>
<dbReference type="InterPro" id="IPR012338">
    <property type="entry name" value="Beta-lactam/transpept-like"/>
</dbReference>
<comment type="caution">
    <text evidence="2">The sequence shown here is derived from an EMBL/GenBank/DDBJ whole genome shotgun (WGS) entry which is preliminary data.</text>
</comment>
<accession>A0ABU7IBE5</accession>
<name>A0ABU7IBE5_9SPHI</name>
<dbReference type="InterPro" id="IPR001466">
    <property type="entry name" value="Beta-lactam-related"/>
</dbReference>
<dbReference type="GO" id="GO:0016787">
    <property type="term" value="F:hydrolase activity"/>
    <property type="evidence" value="ECO:0007669"/>
    <property type="project" value="UniProtKB-KW"/>
</dbReference>
<evidence type="ECO:0000313" key="3">
    <source>
        <dbReference type="Proteomes" id="UP001336835"/>
    </source>
</evidence>
<dbReference type="InterPro" id="IPR050789">
    <property type="entry name" value="Diverse_Enzym_Activities"/>
</dbReference>
<dbReference type="Gene3D" id="3.40.710.10">
    <property type="entry name" value="DD-peptidase/beta-lactamase superfamily"/>
    <property type="match status" value="1"/>
</dbReference>
<sequence>MKIIKYSLLTLLGIVVLGLAILFIWQPVLFKVLRYRTPDAETYKIFPQAYVQPSDSAFHFIRLAKQRNDLDTLKVFDGQHHYLPLKDYLKAGRVNLFMVIRNDSILYEKYDKGYSDSTLVTTFSVAKSMLSVLVGQALADGSIKSLDDPILNYIPELGSNSAYSTLILRDLFTMKSGLAFRDTNGGIINAFFSDEAKYYYTDDMKRELLKVKRVGYPGQAWQYKSIDAILLGWVVEKATKKSLAQYFQERLWQRIGTQYRASWGLDHVNGLTNTASRFQVTATDLAKVGRLYLNDGQYNGQQVVPQHWVLQTIKMQDSTPVTSKGWQKTTQNYLWWLPQEGVNGEYAAEGMLGQRLYVDPLTKTIIVVFADKGGGDYPYRKVSRYLAGMPFQYPKP</sequence>
<gene>
    <name evidence="2" type="ORF">VRU48_16855</name>
</gene>
<keyword evidence="2" id="KW-0378">Hydrolase</keyword>
<organism evidence="2 3">
    <name type="scientific">Pedobacter albus</name>
    <dbReference type="NCBI Taxonomy" id="3113905"/>
    <lineage>
        <taxon>Bacteria</taxon>
        <taxon>Pseudomonadati</taxon>
        <taxon>Bacteroidota</taxon>
        <taxon>Sphingobacteriia</taxon>
        <taxon>Sphingobacteriales</taxon>
        <taxon>Sphingobacteriaceae</taxon>
        <taxon>Pedobacter</taxon>
    </lineage>
</organism>